<dbReference type="InterPro" id="IPR000700">
    <property type="entry name" value="PAS-assoc_C"/>
</dbReference>
<dbReference type="NCBIfam" id="TIGR00229">
    <property type="entry name" value="sensory_box"/>
    <property type="match status" value="1"/>
</dbReference>
<dbReference type="EC" id="2.7.13.3" evidence="2"/>
<evidence type="ECO:0000256" key="7">
    <source>
        <dbReference type="ARBA" id="ARBA00022643"/>
    </source>
</evidence>
<reference evidence="19 20" key="1">
    <citation type="submission" date="2020-08" db="EMBL/GenBank/DDBJ databases">
        <title>A Genomic Blueprint of the Chicken Gut Microbiome.</title>
        <authorList>
            <person name="Gilroy R."/>
            <person name="Ravi A."/>
            <person name="Getino M."/>
            <person name="Pursley I."/>
            <person name="Horton D.L."/>
            <person name="Alikhan N.-F."/>
            <person name="Baker D."/>
            <person name="Gharbi K."/>
            <person name="Hall N."/>
            <person name="Watson M."/>
            <person name="Adriaenssens E.M."/>
            <person name="Foster-Nyarko E."/>
            <person name="Jarju S."/>
            <person name="Secka A."/>
            <person name="Antonio M."/>
            <person name="Oren A."/>
            <person name="Chaudhuri R."/>
            <person name="La Ragione R.M."/>
            <person name="Hildebrand F."/>
            <person name="Pallen M.J."/>
        </authorList>
    </citation>
    <scope>NUCLEOTIDE SEQUENCE [LARGE SCALE GENOMIC DNA]</scope>
    <source>
        <strain evidence="19 20">Sa5BUN4</strain>
    </source>
</reference>
<evidence type="ECO:0000256" key="12">
    <source>
        <dbReference type="ARBA" id="ARBA00022840"/>
    </source>
</evidence>
<keyword evidence="5" id="KW-0716">Sensory transduction</keyword>
<dbReference type="Pfam" id="PF08448">
    <property type="entry name" value="PAS_4"/>
    <property type="match status" value="1"/>
</dbReference>
<dbReference type="InterPro" id="IPR036890">
    <property type="entry name" value="HATPase_C_sf"/>
</dbReference>
<organism evidence="19 20">
    <name type="scientific">Stenotrophomonas lacuserhaii</name>
    <dbReference type="NCBI Taxonomy" id="2760084"/>
    <lineage>
        <taxon>Bacteria</taxon>
        <taxon>Pseudomonadati</taxon>
        <taxon>Pseudomonadota</taxon>
        <taxon>Gammaproteobacteria</taxon>
        <taxon>Lysobacterales</taxon>
        <taxon>Lysobacteraceae</taxon>
        <taxon>Stenotrophomonas</taxon>
    </lineage>
</organism>
<evidence type="ECO:0000256" key="13">
    <source>
        <dbReference type="ARBA" id="ARBA00022991"/>
    </source>
</evidence>
<dbReference type="PROSITE" id="PS50110">
    <property type="entry name" value="RESPONSE_REGULATORY"/>
    <property type="match status" value="1"/>
</dbReference>
<evidence type="ECO:0000256" key="14">
    <source>
        <dbReference type="ARBA" id="ARBA00023026"/>
    </source>
</evidence>
<keyword evidence="20" id="KW-1185">Reference proteome</keyword>
<dbReference type="InterPro" id="IPR035965">
    <property type="entry name" value="PAS-like_dom_sf"/>
</dbReference>
<dbReference type="PANTHER" id="PTHR41523">
    <property type="entry name" value="TWO-COMPONENT SYSTEM SENSOR PROTEIN"/>
    <property type="match status" value="1"/>
</dbReference>
<dbReference type="Pfam" id="PF08447">
    <property type="entry name" value="PAS_3"/>
    <property type="match status" value="1"/>
</dbReference>
<dbReference type="GO" id="GO:0009881">
    <property type="term" value="F:photoreceptor activity"/>
    <property type="evidence" value="ECO:0007669"/>
    <property type="project" value="UniProtKB-KW"/>
</dbReference>
<dbReference type="PANTHER" id="PTHR41523:SF7">
    <property type="entry name" value="HISTIDINE KINASE"/>
    <property type="match status" value="1"/>
</dbReference>
<evidence type="ECO:0000256" key="3">
    <source>
        <dbReference type="ARBA" id="ARBA00022543"/>
    </source>
</evidence>
<keyword evidence="9" id="KW-0677">Repeat</keyword>
<evidence type="ECO:0000256" key="8">
    <source>
        <dbReference type="ARBA" id="ARBA00022679"/>
    </source>
</evidence>
<evidence type="ECO:0000259" key="18">
    <source>
        <dbReference type="PROSITE" id="PS50113"/>
    </source>
</evidence>
<feature type="domain" description="PAC" evidence="18">
    <location>
        <begin position="249"/>
        <end position="302"/>
    </location>
</feature>
<dbReference type="InterPro" id="IPR001610">
    <property type="entry name" value="PAC"/>
</dbReference>
<gene>
    <name evidence="19" type="ORF">H9654_01630</name>
</gene>
<dbReference type="CDD" id="cd00130">
    <property type="entry name" value="PAS"/>
    <property type="match status" value="1"/>
</dbReference>
<dbReference type="Pfam" id="PF07536">
    <property type="entry name" value="HWE_HK"/>
    <property type="match status" value="1"/>
</dbReference>
<dbReference type="Gene3D" id="3.30.565.10">
    <property type="entry name" value="Histidine kinase-like ATPase, C-terminal domain"/>
    <property type="match status" value="1"/>
</dbReference>
<evidence type="ECO:0000256" key="16">
    <source>
        <dbReference type="PROSITE-ProRule" id="PRU00169"/>
    </source>
</evidence>
<evidence type="ECO:0000259" key="17">
    <source>
        <dbReference type="PROSITE" id="PS50110"/>
    </source>
</evidence>
<dbReference type="GO" id="GO:0005524">
    <property type="term" value="F:ATP binding"/>
    <property type="evidence" value="ECO:0007669"/>
    <property type="project" value="UniProtKB-KW"/>
</dbReference>
<accession>A0A8X8FNG5</accession>
<dbReference type="Gene3D" id="3.40.50.2300">
    <property type="match status" value="1"/>
</dbReference>
<dbReference type="InterPro" id="IPR013655">
    <property type="entry name" value="PAS_fold_3"/>
</dbReference>
<dbReference type="GO" id="GO:0000160">
    <property type="term" value="P:phosphorelay signal transduction system"/>
    <property type="evidence" value="ECO:0007669"/>
    <property type="project" value="InterPro"/>
</dbReference>
<dbReference type="Gene3D" id="3.30.450.20">
    <property type="entry name" value="PAS domain"/>
    <property type="match status" value="2"/>
</dbReference>
<dbReference type="InterPro" id="IPR013656">
    <property type="entry name" value="PAS_4"/>
</dbReference>
<keyword evidence="12" id="KW-0067">ATP-binding</keyword>
<proteinExistence type="predicted"/>
<comment type="caution">
    <text evidence="19">The sequence shown here is derived from an EMBL/GenBank/DDBJ whole genome shotgun (WGS) entry which is preliminary data.</text>
</comment>
<evidence type="ECO:0000313" key="20">
    <source>
        <dbReference type="Proteomes" id="UP000636938"/>
    </source>
</evidence>
<keyword evidence="10" id="KW-0547">Nucleotide-binding</keyword>
<sequence>MGTGVRGGMRERIQAHDWAGSPLGSMDDWPPHLRACVDLMAAHGFPMIALWGPDLLQIYNDGYAEIMAEKHPAGLGQPTAECWPEVWHINEPLYEEVWQGRTLTFSDKCYPLRRHGRLQDVWFTITYSPMRDCDGSISGVLVTMFDTSAEHVARLERERTERELRQTNAALQANEERFHQFAAASSDALWIRDADSLDTELLSTAFDAVYGLRPGQASGALRCWAARVVPDDRQAAIDAVTGVRDGLPRVHEFRVQREDDSRFRWVRDTVFPLFDQQGRVSRIAGIARDVTEERRWAEHQSVLVAELQHRVRNIMATIGSITLRTRESATSVDDYAQRLSGRVMSLARTQALLTRAGNVGIDLRGLLNDELSSSSYGAQRVVLHGPTVMVPPKAAEVMSLAIHELATNAFRHGALRDPDGRLEVSWQVREDPQQQRWVDLHWVETHAARPGWEPPARRGFGTSLIEDRIPYELEGEGHLQVAEEGTEARISFPLRHRDSILQTDAPQGTAIAGGSVDLGDAGLLAGHRVLVVEDDFYLAHDTATALRSAGAVVQGPCSTLQAALQRLDGGGVDAAVIDINLGQGAETGVIAALQRAGLPFVVVTGYDEGAASLEAGRFVRLQKPATPAGIARALARLVHAGTA</sequence>
<dbReference type="InterPro" id="IPR001789">
    <property type="entry name" value="Sig_transdc_resp-reg_receiver"/>
</dbReference>
<evidence type="ECO:0000256" key="5">
    <source>
        <dbReference type="ARBA" id="ARBA00022606"/>
    </source>
</evidence>
<evidence type="ECO:0000256" key="9">
    <source>
        <dbReference type="ARBA" id="ARBA00022737"/>
    </source>
</evidence>
<protein>
    <recommendedName>
        <fullName evidence="2">histidine kinase</fullName>
        <ecNumber evidence="2">2.7.13.3</ecNumber>
    </recommendedName>
</protein>
<dbReference type="SMART" id="SM00086">
    <property type="entry name" value="PAC"/>
    <property type="match status" value="2"/>
</dbReference>
<keyword evidence="11" id="KW-0418">Kinase</keyword>
<dbReference type="SMART" id="SM00448">
    <property type="entry name" value="REC"/>
    <property type="match status" value="1"/>
</dbReference>
<evidence type="ECO:0000256" key="2">
    <source>
        <dbReference type="ARBA" id="ARBA00012438"/>
    </source>
</evidence>
<evidence type="ECO:0000313" key="19">
    <source>
        <dbReference type="EMBL" id="MBD7952891.1"/>
    </source>
</evidence>
<keyword evidence="3" id="KW-0600">Photoreceptor protein</keyword>
<feature type="domain" description="Response regulatory" evidence="17">
    <location>
        <begin position="528"/>
        <end position="638"/>
    </location>
</feature>
<dbReference type="Proteomes" id="UP000636938">
    <property type="component" value="Unassembled WGS sequence"/>
</dbReference>
<evidence type="ECO:0000256" key="6">
    <source>
        <dbReference type="ARBA" id="ARBA00022630"/>
    </source>
</evidence>
<evidence type="ECO:0000256" key="11">
    <source>
        <dbReference type="ARBA" id="ARBA00022777"/>
    </source>
</evidence>
<dbReference type="InterPro" id="IPR000014">
    <property type="entry name" value="PAS"/>
</dbReference>
<dbReference type="InterPro" id="IPR011102">
    <property type="entry name" value="Sig_transdc_His_kinase_HWE"/>
</dbReference>
<evidence type="ECO:0000256" key="15">
    <source>
        <dbReference type="ARBA" id="ARBA00023170"/>
    </source>
</evidence>
<evidence type="ECO:0000256" key="10">
    <source>
        <dbReference type="ARBA" id="ARBA00022741"/>
    </source>
</evidence>
<keyword evidence="7" id="KW-0288">FMN</keyword>
<feature type="modified residue" description="4-aspartylphosphate" evidence="16">
    <location>
        <position position="578"/>
    </location>
</feature>
<comment type="catalytic activity">
    <reaction evidence="1">
        <text>ATP + protein L-histidine = ADP + protein N-phospho-L-histidine.</text>
        <dbReference type="EC" id="2.7.13.3"/>
    </reaction>
</comment>
<dbReference type="AlphaFoldDB" id="A0A8X8FNG5"/>
<dbReference type="SMART" id="SM00911">
    <property type="entry name" value="HWE_HK"/>
    <property type="match status" value="1"/>
</dbReference>
<dbReference type="GO" id="GO:0004673">
    <property type="term" value="F:protein histidine kinase activity"/>
    <property type="evidence" value="ECO:0007669"/>
    <property type="project" value="UniProtKB-EC"/>
</dbReference>
<evidence type="ECO:0000256" key="4">
    <source>
        <dbReference type="ARBA" id="ARBA00022553"/>
    </source>
</evidence>
<dbReference type="EMBL" id="JACSQS010000001">
    <property type="protein sequence ID" value="MBD7952891.1"/>
    <property type="molecule type" value="Genomic_DNA"/>
</dbReference>
<keyword evidence="14" id="KW-0843">Virulence</keyword>
<keyword evidence="6" id="KW-0285">Flavoprotein</keyword>
<dbReference type="SUPFAM" id="SSF52172">
    <property type="entry name" value="CheY-like"/>
    <property type="match status" value="1"/>
</dbReference>
<dbReference type="InterPro" id="IPR011006">
    <property type="entry name" value="CheY-like_superfamily"/>
</dbReference>
<dbReference type="PROSITE" id="PS50113">
    <property type="entry name" value="PAC"/>
    <property type="match status" value="1"/>
</dbReference>
<keyword evidence="4 16" id="KW-0597">Phosphoprotein</keyword>
<name>A0A8X8FNG5_9GAMM</name>
<dbReference type="SUPFAM" id="SSF55785">
    <property type="entry name" value="PYP-like sensor domain (PAS domain)"/>
    <property type="match status" value="1"/>
</dbReference>
<keyword evidence="15" id="KW-0675">Receptor</keyword>
<keyword evidence="8" id="KW-0808">Transferase</keyword>
<keyword evidence="13" id="KW-0157">Chromophore</keyword>
<evidence type="ECO:0000256" key="1">
    <source>
        <dbReference type="ARBA" id="ARBA00000085"/>
    </source>
</evidence>